<feature type="compositionally biased region" description="Basic and acidic residues" evidence="5">
    <location>
        <begin position="339"/>
        <end position="368"/>
    </location>
</feature>
<dbReference type="InterPro" id="IPR001509">
    <property type="entry name" value="Epimerase_deHydtase"/>
</dbReference>
<evidence type="ECO:0000256" key="1">
    <source>
        <dbReference type="ARBA" id="ARBA00001911"/>
    </source>
</evidence>
<dbReference type="PANTHER" id="PTHR43078">
    <property type="entry name" value="UDP-GLUCURONIC ACID DECARBOXYLASE-RELATED"/>
    <property type="match status" value="1"/>
</dbReference>
<feature type="domain" description="NAD-dependent epimerase/dehydratase" evidence="6">
    <location>
        <begin position="28"/>
        <end position="262"/>
    </location>
</feature>
<sequence length="368" mass="39516">MPDEPDLTRPHVALPPATRAGKPLTRVLAAGGAGFVGSHVCDALVANGVHVVCVDNLVTGRPENVAHLAKSPLFTFLEQDAAVPTAGLAPLDAVLHLASPASPQDFDRLSVETLQAGSHVTHTLLNLAVEHGARFLLASTSEVYGDALEHPQREDYWGNVNPIGPRSVYDEGKRYAESLVTAYRHRHGVDSVIVRIFNTYGPRMRPDDGRCVPNFITGALAQDALTIHGDGKQTRSLCFVDDLVRGLLAAVASGHHGPINLGNPDEDTIVNLAQRIITLCGSSSSMRFVGAAPDDPRQRCPDTSVARKVLDWSPQVDKEEGLARTIEWFRSHRPAGRADAGEAREHDHGHDRGPGQAHTHAEGAKARS</sequence>
<evidence type="ECO:0000256" key="2">
    <source>
        <dbReference type="ARBA" id="ARBA00022793"/>
    </source>
</evidence>
<evidence type="ECO:0000256" key="4">
    <source>
        <dbReference type="ARBA" id="ARBA00023239"/>
    </source>
</evidence>
<accession>A0ABN3X6C0</accession>
<dbReference type="InterPro" id="IPR036291">
    <property type="entry name" value="NAD(P)-bd_dom_sf"/>
</dbReference>
<dbReference type="Gene3D" id="3.40.50.720">
    <property type="entry name" value="NAD(P)-binding Rossmann-like Domain"/>
    <property type="match status" value="1"/>
</dbReference>
<keyword evidence="3" id="KW-0520">NAD</keyword>
<evidence type="ECO:0000259" key="6">
    <source>
        <dbReference type="Pfam" id="PF01370"/>
    </source>
</evidence>
<organism evidence="7 8">
    <name type="scientific">Streptomyces enissocaesilis</name>
    <dbReference type="NCBI Taxonomy" id="332589"/>
    <lineage>
        <taxon>Bacteria</taxon>
        <taxon>Bacillati</taxon>
        <taxon>Actinomycetota</taxon>
        <taxon>Actinomycetes</taxon>
        <taxon>Kitasatosporales</taxon>
        <taxon>Streptomycetaceae</taxon>
        <taxon>Streptomyces</taxon>
        <taxon>Streptomyces rochei group</taxon>
    </lineage>
</organism>
<evidence type="ECO:0000313" key="8">
    <source>
        <dbReference type="Proteomes" id="UP001500403"/>
    </source>
</evidence>
<keyword evidence="2" id="KW-0210">Decarboxylase</keyword>
<name>A0ABN3X6C0_9ACTN</name>
<dbReference type="Proteomes" id="UP001500403">
    <property type="component" value="Unassembled WGS sequence"/>
</dbReference>
<gene>
    <name evidence="7" type="ORF">GCM10010446_26470</name>
</gene>
<dbReference type="PANTHER" id="PTHR43078:SF6">
    <property type="entry name" value="UDP-GLUCURONIC ACID DECARBOXYLASE 1"/>
    <property type="match status" value="1"/>
</dbReference>
<keyword evidence="4" id="KW-0456">Lyase</keyword>
<keyword evidence="8" id="KW-1185">Reference proteome</keyword>
<dbReference type="EMBL" id="BAAAUD010000026">
    <property type="protein sequence ID" value="GAA2939805.1"/>
    <property type="molecule type" value="Genomic_DNA"/>
</dbReference>
<reference evidence="7 8" key="1">
    <citation type="journal article" date="2019" name="Int. J. Syst. Evol. Microbiol.">
        <title>The Global Catalogue of Microorganisms (GCM) 10K type strain sequencing project: providing services to taxonomists for standard genome sequencing and annotation.</title>
        <authorList>
            <consortium name="The Broad Institute Genomics Platform"/>
            <consortium name="The Broad Institute Genome Sequencing Center for Infectious Disease"/>
            <person name="Wu L."/>
            <person name="Ma J."/>
        </authorList>
    </citation>
    <scope>NUCLEOTIDE SEQUENCE [LARGE SCALE GENOMIC DNA]</scope>
    <source>
        <strain evidence="7 8">JCM 9088</strain>
    </source>
</reference>
<evidence type="ECO:0000256" key="5">
    <source>
        <dbReference type="SAM" id="MobiDB-lite"/>
    </source>
</evidence>
<comment type="cofactor">
    <cofactor evidence="1">
        <name>NAD(+)</name>
        <dbReference type="ChEBI" id="CHEBI:57540"/>
    </cofactor>
</comment>
<comment type="caution">
    <text evidence="7">The sequence shown here is derived from an EMBL/GenBank/DDBJ whole genome shotgun (WGS) entry which is preliminary data.</text>
</comment>
<evidence type="ECO:0000256" key="3">
    <source>
        <dbReference type="ARBA" id="ARBA00023027"/>
    </source>
</evidence>
<dbReference type="SUPFAM" id="SSF51735">
    <property type="entry name" value="NAD(P)-binding Rossmann-fold domains"/>
    <property type="match status" value="1"/>
</dbReference>
<protein>
    <submittedName>
        <fullName evidence="7">GDP-mannose 4,6-dehydratase</fullName>
    </submittedName>
</protein>
<dbReference type="Pfam" id="PF01370">
    <property type="entry name" value="Epimerase"/>
    <property type="match status" value="1"/>
</dbReference>
<dbReference type="RefSeq" id="WP_344494669.1">
    <property type="nucleotide sequence ID" value="NZ_BAAAUD010000026.1"/>
</dbReference>
<feature type="region of interest" description="Disordered" evidence="5">
    <location>
        <begin position="331"/>
        <end position="368"/>
    </location>
</feature>
<proteinExistence type="predicted"/>
<dbReference type="InterPro" id="IPR044516">
    <property type="entry name" value="UXS-like"/>
</dbReference>
<evidence type="ECO:0000313" key="7">
    <source>
        <dbReference type="EMBL" id="GAA2939805.1"/>
    </source>
</evidence>